<dbReference type="InterPro" id="IPR003646">
    <property type="entry name" value="SH3-like_bac-type"/>
</dbReference>
<keyword evidence="3" id="KW-1185">Reference proteome</keyword>
<dbReference type="EMBL" id="CP044331">
    <property type="protein sequence ID" value="QGM98174.1"/>
    <property type="molecule type" value="Genomic_DNA"/>
</dbReference>
<proteinExistence type="predicted"/>
<feature type="domain" description="SH3b" evidence="1">
    <location>
        <begin position="21"/>
        <end position="84"/>
    </location>
</feature>
<evidence type="ECO:0000313" key="3">
    <source>
        <dbReference type="Proteomes" id="UP000422569"/>
    </source>
</evidence>
<dbReference type="Gene3D" id="2.30.30.40">
    <property type="entry name" value="SH3 Domains"/>
    <property type="match status" value="1"/>
</dbReference>
<name>A0A6B8M2W5_9HYPH</name>
<dbReference type="SMART" id="SM00287">
    <property type="entry name" value="SH3b"/>
    <property type="match status" value="1"/>
</dbReference>
<dbReference type="KEGG" id="mpar:F7D14_12285"/>
<evidence type="ECO:0000259" key="1">
    <source>
        <dbReference type="SMART" id="SM00287"/>
    </source>
</evidence>
<evidence type="ECO:0000313" key="2">
    <source>
        <dbReference type="EMBL" id="QGM98174.1"/>
    </source>
</evidence>
<reference evidence="2 3" key="1">
    <citation type="submission" date="2019-09" db="EMBL/GenBank/DDBJ databases">
        <title>Isolation and complete genome sequencing of Methylocystis species.</title>
        <authorList>
            <person name="Rumah B.L."/>
            <person name="Stead C.E."/>
            <person name="Stevens B.C."/>
            <person name="Minton N.P."/>
            <person name="Grosse-Honebrink A."/>
            <person name="Zhang Y."/>
        </authorList>
    </citation>
    <scope>NUCLEOTIDE SEQUENCE [LARGE SCALE GENOMIC DNA]</scope>
    <source>
        <strain evidence="2 3">BRCS2</strain>
    </source>
</reference>
<dbReference type="AlphaFoldDB" id="A0A6B8M2W5"/>
<dbReference type="RefSeq" id="WP_016921885.1">
    <property type="nucleotide sequence ID" value="NZ_CP044331.1"/>
</dbReference>
<accession>A0A6B8M2W5</accession>
<sequence>MRRFIRVLTTVFILLAPIGGALAQIVTLREPVDLRAKPGARRPIIVTVAPGGSVEVLKDGREWVLVGFEGRRFYAAAAQLTNATPSDVPSVDPTCDYGYPYSGSGQLFMRPLARLRHSEPLGFFLGYHRFYPC</sequence>
<gene>
    <name evidence="2" type="ORF">F7D14_12285</name>
</gene>
<protein>
    <submittedName>
        <fullName evidence="2">SH3 domain-containing protein</fullName>
    </submittedName>
</protein>
<dbReference type="Proteomes" id="UP000422569">
    <property type="component" value="Chromosome"/>
</dbReference>
<organism evidence="2 3">
    <name type="scientific">Methylocystis parvus</name>
    <dbReference type="NCBI Taxonomy" id="134"/>
    <lineage>
        <taxon>Bacteria</taxon>
        <taxon>Pseudomonadati</taxon>
        <taxon>Pseudomonadota</taxon>
        <taxon>Alphaproteobacteria</taxon>
        <taxon>Hyphomicrobiales</taxon>
        <taxon>Methylocystaceae</taxon>
        <taxon>Methylocystis</taxon>
    </lineage>
</organism>